<sequence>MDSSSQDKQLPATERKLQQAREEGQAARSRDLSHLAVLGMGAVSTYALAPTLIEHLQRAIAHHLSFNAETVHSTGSMLQRLQDMAFVGVAASFAFALLTAVAAVASAIGSGGWLFTFKPVMPNFSRVNPISGFSNLFSKQQMVTVIKMVLMTGILTAVAWSFMSTSIEKIAMLVLQPSPVALRYVAEWITGGMALLLLVVFLAALIDVPLQAFFFKSRQKMSHEEVKQEHKQSEGSPEVKGRQRQRAREIANRASLGNVAKADFVVMNPTHYAVALRYDEASMGAPQVVSKGTDLLAFKIRELANQHSVPVLQSPMLARALYANAELEQPIPAQLYAAVAQILAYVYRLKAALRGEGRMPDAQPDPYVPPELDPLTKAAPSDASTAGDAP</sequence>
<evidence type="ECO:0000256" key="5">
    <source>
        <dbReference type="ARBA" id="ARBA00022475"/>
    </source>
</evidence>
<dbReference type="GO" id="GO:0009306">
    <property type="term" value="P:protein secretion"/>
    <property type="evidence" value="ECO:0007669"/>
    <property type="project" value="InterPro"/>
</dbReference>
<keyword evidence="5" id="KW-1003">Cell membrane</keyword>
<keyword evidence="4" id="KW-0813">Transport</keyword>
<dbReference type="SUPFAM" id="SSF160544">
    <property type="entry name" value="EscU C-terminal domain-like"/>
    <property type="match status" value="1"/>
</dbReference>
<feature type="region of interest" description="Disordered" evidence="13">
    <location>
        <begin position="225"/>
        <end position="247"/>
    </location>
</feature>
<feature type="region of interest" description="Disordered" evidence="13">
    <location>
        <begin position="358"/>
        <end position="390"/>
    </location>
</feature>
<dbReference type="GO" id="GO:0005886">
    <property type="term" value="C:plasma membrane"/>
    <property type="evidence" value="ECO:0007669"/>
    <property type="project" value="UniProtKB-SubCell"/>
</dbReference>
<keyword evidence="6 14" id="KW-0812">Transmembrane</keyword>
<evidence type="ECO:0000313" key="16">
    <source>
        <dbReference type="Proteomes" id="UP000199317"/>
    </source>
</evidence>
<dbReference type="PANTHER" id="PTHR30531:SF12">
    <property type="entry name" value="FLAGELLAR BIOSYNTHETIC PROTEIN FLHB"/>
    <property type="match status" value="1"/>
</dbReference>
<comment type="function">
    <text evidence="12">Required for formation of the rod structure in the basal body of the flagellar apparatus. Together with FliI and FliH, may constitute the export apparatus of flagellin.</text>
</comment>
<keyword evidence="16" id="KW-1185">Reference proteome</keyword>
<dbReference type="PANTHER" id="PTHR30531">
    <property type="entry name" value="FLAGELLAR BIOSYNTHETIC PROTEIN FLHB"/>
    <property type="match status" value="1"/>
</dbReference>
<evidence type="ECO:0000256" key="11">
    <source>
        <dbReference type="ARBA" id="ARBA00023225"/>
    </source>
</evidence>
<evidence type="ECO:0000256" key="14">
    <source>
        <dbReference type="SAM" id="Phobius"/>
    </source>
</evidence>
<name>A0A1H0TSM3_9BURK</name>
<feature type="transmembrane region" description="Helical" evidence="14">
    <location>
        <begin position="192"/>
        <end position="215"/>
    </location>
</feature>
<keyword evidence="11" id="KW-1006">Bacterial flagellum protein export</keyword>
<evidence type="ECO:0000256" key="4">
    <source>
        <dbReference type="ARBA" id="ARBA00022448"/>
    </source>
</evidence>
<keyword evidence="7" id="KW-1005">Bacterial flagellum biogenesis</keyword>
<evidence type="ECO:0000313" key="15">
    <source>
        <dbReference type="EMBL" id="SDP56576.1"/>
    </source>
</evidence>
<evidence type="ECO:0000256" key="10">
    <source>
        <dbReference type="ARBA" id="ARBA00023136"/>
    </source>
</evidence>
<evidence type="ECO:0000256" key="8">
    <source>
        <dbReference type="ARBA" id="ARBA00022927"/>
    </source>
</evidence>
<comment type="subcellular location">
    <subcellularLocation>
        <location evidence="1">Cell membrane</location>
        <topology evidence="1">Multi-pass membrane protein</topology>
    </subcellularLocation>
</comment>
<evidence type="ECO:0000256" key="12">
    <source>
        <dbReference type="ARBA" id="ARBA00025078"/>
    </source>
</evidence>
<feature type="compositionally biased region" description="Basic and acidic residues" evidence="13">
    <location>
        <begin position="13"/>
        <end position="28"/>
    </location>
</feature>
<organism evidence="15 16">
    <name type="scientific">Paracidovorax cattleyae</name>
    <dbReference type="NCBI Taxonomy" id="80868"/>
    <lineage>
        <taxon>Bacteria</taxon>
        <taxon>Pseudomonadati</taxon>
        <taxon>Pseudomonadota</taxon>
        <taxon>Betaproteobacteria</taxon>
        <taxon>Burkholderiales</taxon>
        <taxon>Comamonadaceae</taxon>
        <taxon>Paracidovorax</taxon>
    </lineage>
</organism>
<evidence type="ECO:0000256" key="2">
    <source>
        <dbReference type="ARBA" id="ARBA00010690"/>
    </source>
</evidence>
<dbReference type="OrthoDB" id="9807950at2"/>
<protein>
    <recommendedName>
        <fullName evidence="3">Flagellar biosynthetic protein FlhB</fullName>
    </recommendedName>
</protein>
<dbReference type="InterPro" id="IPR029025">
    <property type="entry name" value="T3SS_substrate_exporter_C"/>
</dbReference>
<accession>A0A1H0TSM3</accession>
<keyword evidence="8" id="KW-0653">Protein transport</keyword>
<dbReference type="FunFam" id="3.40.1690.10:FF:000001">
    <property type="entry name" value="Flagellar biosynthetic protein FlhB"/>
    <property type="match status" value="1"/>
</dbReference>
<dbReference type="GO" id="GO:0044781">
    <property type="term" value="P:bacterial-type flagellum organization"/>
    <property type="evidence" value="ECO:0007669"/>
    <property type="project" value="UniProtKB-KW"/>
</dbReference>
<dbReference type="Gene3D" id="6.10.250.2080">
    <property type="match status" value="1"/>
</dbReference>
<evidence type="ECO:0000256" key="13">
    <source>
        <dbReference type="SAM" id="MobiDB-lite"/>
    </source>
</evidence>
<dbReference type="AlphaFoldDB" id="A0A1H0TSM3"/>
<proteinExistence type="inferred from homology"/>
<dbReference type="InterPro" id="IPR006135">
    <property type="entry name" value="T3SS_substrate_exporter"/>
</dbReference>
<evidence type="ECO:0000256" key="9">
    <source>
        <dbReference type="ARBA" id="ARBA00022989"/>
    </source>
</evidence>
<keyword evidence="15" id="KW-0969">Cilium</keyword>
<dbReference type="Gene3D" id="3.40.1690.10">
    <property type="entry name" value="secretion proteins EscU"/>
    <property type="match status" value="1"/>
</dbReference>
<feature type="transmembrane region" description="Helical" evidence="14">
    <location>
        <begin position="85"/>
        <end position="115"/>
    </location>
</feature>
<evidence type="ECO:0000256" key="6">
    <source>
        <dbReference type="ARBA" id="ARBA00022692"/>
    </source>
</evidence>
<keyword evidence="15" id="KW-0966">Cell projection</keyword>
<feature type="transmembrane region" description="Helical" evidence="14">
    <location>
        <begin position="142"/>
        <end position="163"/>
    </location>
</feature>
<dbReference type="RefSeq" id="WP_092835372.1">
    <property type="nucleotide sequence ID" value="NZ_CP028290.1"/>
</dbReference>
<keyword evidence="10 14" id="KW-0472">Membrane</keyword>
<keyword evidence="15" id="KW-0282">Flagellum</keyword>
<dbReference type="Proteomes" id="UP000199317">
    <property type="component" value="Unassembled WGS sequence"/>
</dbReference>
<evidence type="ECO:0000256" key="7">
    <source>
        <dbReference type="ARBA" id="ARBA00022795"/>
    </source>
</evidence>
<gene>
    <name evidence="15" type="ORF">SAMN04489708_11650</name>
</gene>
<feature type="region of interest" description="Disordered" evidence="13">
    <location>
        <begin position="1"/>
        <end position="28"/>
    </location>
</feature>
<reference evidence="16" key="1">
    <citation type="submission" date="2016-10" db="EMBL/GenBank/DDBJ databases">
        <authorList>
            <person name="Varghese N."/>
            <person name="Submissions S."/>
        </authorList>
    </citation>
    <scope>NUCLEOTIDE SEQUENCE [LARGE SCALE GENOMIC DNA]</scope>
    <source>
        <strain evidence="16">DSM 17101</strain>
    </source>
</reference>
<evidence type="ECO:0000256" key="1">
    <source>
        <dbReference type="ARBA" id="ARBA00004651"/>
    </source>
</evidence>
<dbReference type="Pfam" id="PF01312">
    <property type="entry name" value="Bac_export_2"/>
    <property type="match status" value="1"/>
</dbReference>
<comment type="similarity">
    <text evidence="2">Belongs to the type III secretion exporter family.</text>
</comment>
<keyword evidence="9 14" id="KW-1133">Transmembrane helix</keyword>
<evidence type="ECO:0000256" key="3">
    <source>
        <dbReference type="ARBA" id="ARBA00021622"/>
    </source>
</evidence>
<dbReference type="EMBL" id="FNJL01000016">
    <property type="protein sequence ID" value="SDP56576.1"/>
    <property type="molecule type" value="Genomic_DNA"/>
</dbReference>
<dbReference type="PRINTS" id="PR00950">
    <property type="entry name" value="TYPE3IMSPROT"/>
</dbReference>